<dbReference type="EMBL" id="JAMC01000004">
    <property type="protein sequence ID" value="KEJ89146.1"/>
    <property type="molecule type" value="Genomic_DNA"/>
</dbReference>
<evidence type="ECO:0000313" key="2">
    <source>
        <dbReference type="Proteomes" id="UP000027734"/>
    </source>
</evidence>
<accession>A0A073II21</accession>
<dbReference type="Proteomes" id="UP000027734">
    <property type="component" value="Unassembled WGS sequence"/>
</dbReference>
<evidence type="ECO:0000313" key="1">
    <source>
        <dbReference type="EMBL" id="KEJ89146.1"/>
    </source>
</evidence>
<keyword evidence="2" id="KW-1185">Reference proteome</keyword>
<comment type="caution">
    <text evidence="1">The sequence shown here is derived from an EMBL/GenBank/DDBJ whole genome shotgun (WGS) entry which is preliminary data.</text>
</comment>
<reference evidence="1 2" key="1">
    <citation type="submission" date="2014-01" db="EMBL/GenBank/DDBJ databases">
        <title>Sulfitobacter donghicola JCM 14565 Genome Sequencing.</title>
        <authorList>
            <person name="Lai Q."/>
            <person name="Hong Z."/>
        </authorList>
    </citation>
    <scope>NUCLEOTIDE SEQUENCE [LARGE SCALE GENOMIC DNA]</scope>
    <source>
        <strain evidence="1 2">JCM 14565</strain>
    </source>
</reference>
<proteinExistence type="predicted"/>
<protein>
    <submittedName>
        <fullName evidence="1">Uncharacterized protein</fullName>
    </submittedName>
</protein>
<organism evidence="1 2">
    <name type="scientific">Sulfitobacter donghicola DSW-25 = KCTC 12864 = JCM 14565</name>
    <dbReference type="NCBI Taxonomy" id="1300350"/>
    <lineage>
        <taxon>Bacteria</taxon>
        <taxon>Pseudomonadati</taxon>
        <taxon>Pseudomonadota</taxon>
        <taxon>Alphaproteobacteria</taxon>
        <taxon>Rhodobacterales</taxon>
        <taxon>Roseobacteraceae</taxon>
        <taxon>Sulfitobacter</taxon>
    </lineage>
</organism>
<dbReference type="RefSeq" id="WP_025058625.1">
    <property type="nucleotide sequence ID" value="NZ_JASF01000005.1"/>
</dbReference>
<sequence length="97" mass="10893">MNNLYKGVGQFQIRLPSKEKDEQENTLAEYFLCISLIFRRFPKPPPKRWQSSAQPTLLGEKAGTSFLLPFTASVKTWGQLLDAKTGPLTSQGNQSYG</sequence>
<name>A0A073II21_9RHOB</name>
<gene>
    <name evidence="1" type="ORF">DSW25_12055</name>
</gene>
<dbReference type="AlphaFoldDB" id="A0A073II21"/>